<evidence type="ECO:0008006" key="4">
    <source>
        <dbReference type="Google" id="ProtNLM"/>
    </source>
</evidence>
<evidence type="ECO:0000313" key="3">
    <source>
        <dbReference type="Proteomes" id="UP000091857"/>
    </source>
</evidence>
<dbReference type="STRING" id="3983.A0A2C9WBK5"/>
<dbReference type="Gramene" id="Manes.02G016300.1.v8.1">
    <property type="protein sequence ID" value="Manes.02G016300.1.v8.1.CDS"/>
    <property type="gene ID" value="Manes.02G016300.v8.1"/>
</dbReference>
<reference evidence="3" key="1">
    <citation type="journal article" date="2016" name="Nat. Biotechnol.">
        <title>Sequencing wild and cultivated cassava and related species reveals extensive interspecific hybridization and genetic diversity.</title>
        <authorList>
            <person name="Bredeson J.V."/>
            <person name="Lyons J.B."/>
            <person name="Prochnik S.E."/>
            <person name="Wu G.A."/>
            <person name="Ha C.M."/>
            <person name="Edsinger-Gonzales E."/>
            <person name="Grimwood J."/>
            <person name="Schmutz J."/>
            <person name="Rabbi I.Y."/>
            <person name="Egesi C."/>
            <person name="Nauluvula P."/>
            <person name="Lebot V."/>
            <person name="Ndunguru J."/>
            <person name="Mkamilo G."/>
            <person name="Bart R.S."/>
            <person name="Setter T.L."/>
            <person name="Gleadow R.M."/>
            <person name="Kulakow P."/>
            <person name="Ferguson M.E."/>
            <person name="Rounsley S."/>
            <person name="Rokhsar D.S."/>
        </authorList>
    </citation>
    <scope>NUCLEOTIDE SEQUENCE [LARGE SCALE GENOMIC DNA]</scope>
    <source>
        <strain evidence="3">cv. AM560-2</strain>
    </source>
</reference>
<dbReference type="PANTHER" id="PTHR31087">
    <property type="match status" value="1"/>
</dbReference>
<proteinExistence type="inferred from homology"/>
<dbReference type="PANTHER" id="PTHR31087:SF14">
    <property type="entry name" value="PROTEIN LURP-ONE-RELATED 17"/>
    <property type="match status" value="1"/>
</dbReference>
<sequence length="217" mass="24629">MMFFLKSLSRSVQDEEHRRESEIKIDSGVGTATFTSLTVWRKSLITNCNGFTVINSHGDLAYRVDNYVLHPDELILMDGSGRSLLTMHRRKKLGLGDSWLLYEGEMGRCCSRRKLSKKPTWSVKKSIKILQANQNVLAYVFRGNIEKRHTYVIEGSYTQRSCKVVDESRRVVAEIKRKEAIIGGVSFGVEVFVLVVEPGFDPGFAMALVLLLDQMFS</sequence>
<dbReference type="SUPFAM" id="SSF54518">
    <property type="entry name" value="Tubby C-terminal domain-like"/>
    <property type="match status" value="1"/>
</dbReference>
<keyword evidence="3" id="KW-1185">Reference proteome</keyword>
<dbReference type="InterPro" id="IPR038595">
    <property type="entry name" value="LOR_sf"/>
</dbReference>
<comment type="similarity">
    <text evidence="1">Belongs to the LOR family.</text>
</comment>
<dbReference type="Pfam" id="PF04525">
    <property type="entry name" value="LOR"/>
    <property type="match status" value="1"/>
</dbReference>
<organism evidence="2 3">
    <name type="scientific">Manihot esculenta</name>
    <name type="common">Cassava</name>
    <name type="synonym">Jatropha manihot</name>
    <dbReference type="NCBI Taxonomy" id="3983"/>
    <lineage>
        <taxon>Eukaryota</taxon>
        <taxon>Viridiplantae</taxon>
        <taxon>Streptophyta</taxon>
        <taxon>Embryophyta</taxon>
        <taxon>Tracheophyta</taxon>
        <taxon>Spermatophyta</taxon>
        <taxon>Magnoliopsida</taxon>
        <taxon>eudicotyledons</taxon>
        <taxon>Gunneridae</taxon>
        <taxon>Pentapetalae</taxon>
        <taxon>rosids</taxon>
        <taxon>fabids</taxon>
        <taxon>Malpighiales</taxon>
        <taxon>Euphorbiaceae</taxon>
        <taxon>Crotonoideae</taxon>
        <taxon>Manihoteae</taxon>
        <taxon>Manihot</taxon>
    </lineage>
</organism>
<dbReference type="Gene3D" id="2.40.160.200">
    <property type="entry name" value="LURP1-related"/>
    <property type="match status" value="1"/>
</dbReference>
<dbReference type="Proteomes" id="UP000091857">
    <property type="component" value="Chromosome 2"/>
</dbReference>
<dbReference type="OrthoDB" id="1876238at2759"/>
<evidence type="ECO:0000256" key="1">
    <source>
        <dbReference type="ARBA" id="ARBA00005437"/>
    </source>
</evidence>
<dbReference type="InterPro" id="IPR007612">
    <property type="entry name" value="LOR"/>
</dbReference>
<dbReference type="AlphaFoldDB" id="A0A2C9WBK5"/>
<name>A0A2C9WBK5_MANES</name>
<dbReference type="InterPro" id="IPR025659">
    <property type="entry name" value="Tubby-like_C"/>
</dbReference>
<dbReference type="EMBL" id="CM004388">
    <property type="protein sequence ID" value="OAY56436.1"/>
    <property type="molecule type" value="Genomic_DNA"/>
</dbReference>
<gene>
    <name evidence="2" type="ORF">MANES_02G016300v8</name>
</gene>
<accession>A0A2C9WBK5</accession>
<comment type="caution">
    <text evidence="2">The sequence shown here is derived from an EMBL/GenBank/DDBJ whole genome shotgun (WGS) entry which is preliminary data.</text>
</comment>
<protein>
    <recommendedName>
        <fullName evidence="4">Protein LURP-one-related 17</fullName>
    </recommendedName>
</protein>
<evidence type="ECO:0000313" key="2">
    <source>
        <dbReference type="EMBL" id="OAY56436.1"/>
    </source>
</evidence>